<dbReference type="Proteomes" id="UP001497522">
    <property type="component" value="Chromosome 18"/>
</dbReference>
<feature type="region of interest" description="Disordered" evidence="1">
    <location>
        <begin position="300"/>
        <end position="361"/>
    </location>
</feature>
<keyword evidence="4" id="KW-1185">Reference proteome</keyword>
<evidence type="ECO:0000313" key="4">
    <source>
        <dbReference type="Proteomes" id="UP001497522"/>
    </source>
</evidence>
<dbReference type="PANTHER" id="PTHR21220">
    <property type="entry name" value="DNA-DEPENDENT METALLOPROTEASE SPRTN"/>
    <property type="match status" value="1"/>
</dbReference>
<dbReference type="SMART" id="SM00731">
    <property type="entry name" value="SprT"/>
    <property type="match status" value="1"/>
</dbReference>
<reference evidence="3" key="1">
    <citation type="submission" date="2024-03" db="EMBL/GenBank/DDBJ databases">
        <authorList>
            <consortium name="ELIXIR-Norway"/>
            <consortium name="Elixir Norway"/>
        </authorList>
    </citation>
    <scope>NUCLEOTIDE SEQUENCE</scope>
</reference>
<accession>A0ABP1AZW1</accession>
<gene>
    <name evidence="3" type="ORF">CSSPJE1EN2_LOCUS11059</name>
</gene>
<dbReference type="InterPro" id="IPR044245">
    <property type="entry name" value="Spartan"/>
</dbReference>
<evidence type="ECO:0000259" key="2">
    <source>
        <dbReference type="SMART" id="SM00731"/>
    </source>
</evidence>
<evidence type="ECO:0000256" key="1">
    <source>
        <dbReference type="SAM" id="MobiDB-lite"/>
    </source>
</evidence>
<feature type="domain" description="SprT-like" evidence="2">
    <location>
        <begin position="14"/>
        <end position="176"/>
    </location>
</feature>
<evidence type="ECO:0000313" key="3">
    <source>
        <dbReference type="EMBL" id="CAK9868064.1"/>
    </source>
</evidence>
<name>A0ABP1AZW1_9BRYO</name>
<organism evidence="3 4">
    <name type="scientific">Sphagnum jensenii</name>
    <dbReference type="NCBI Taxonomy" id="128206"/>
    <lineage>
        <taxon>Eukaryota</taxon>
        <taxon>Viridiplantae</taxon>
        <taxon>Streptophyta</taxon>
        <taxon>Embryophyta</taxon>
        <taxon>Bryophyta</taxon>
        <taxon>Sphagnophytina</taxon>
        <taxon>Sphagnopsida</taxon>
        <taxon>Sphagnales</taxon>
        <taxon>Sphagnaceae</taxon>
        <taxon>Sphagnum</taxon>
    </lineage>
</organism>
<proteinExistence type="predicted"/>
<dbReference type="PANTHER" id="PTHR21220:SF0">
    <property type="entry name" value="DNA-DEPENDENT METALLOPROTEASE SPRTN"/>
    <property type="match status" value="1"/>
</dbReference>
<dbReference type="Pfam" id="PF10263">
    <property type="entry name" value="SprT-like"/>
    <property type="match status" value="1"/>
</dbReference>
<feature type="region of interest" description="Disordered" evidence="1">
    <location>
        <begin position="213"/>
        <end position="248"/>
    </location>
</feature>
<dbReference type="EMBL" id="OZ023719">
    <property type="protein sequence ID" value="CAK9868064.1"/>
    <property type="molecule type" value="Genomic_DNA"/>
</dbReference>
<feature type="compositionally biased region" description="Basic and acidic residues" evidence="1">
    <location>
        <begin position="302"/>
        <end position="313"/>
    </location>
</feature>
<dbReference type="InterPro" id="IPR006640">
    <property type="entry name" value="SprT-like_domain"/>
</dbReference>
<sequence length="901" mass="98582">MADLEGTELCDPHLDIHELFAYYNDTYFEGKLDACTVAWSSLQMTLAAGVCKFSAGGGCEIMLSKPVLKSCTTAELKKTLLHEMIHAYLFTTSGNKDHDDHGPDFQHLMRFINQCSVDDDQRPENGYSISISHNLEEELDVDQVHHWKCDKCGDIAERSRTQAPSASDCLRVGIPVPAGQSCPDLNCHWHMHEAECGGAYQKTLEPAACTGMQKHCPKSPEANDPSDLSSPSMIGKKRPSVGASSCTAKRVTTQNSTLENYFPAFEKGLDTNHESHFQAEKQVMDGGLTDKAIYANNSISVPKDHKEEIDSGKLKRKRPPRVRNQGPNVPATETLPKSEMKGVATRKRGRPEGVQTAGKQEREPTVILAWKQWCMFEDEEDGETVGALINKRDERRLLEQCRKVVLQKQKTENAVVSNSFLPIKDSEGVAEKTSAVKLEDGLLNSWSCTSPRNKTEVGITAGLLPGLTTVHEVHTGEYATRSNTFGDNDIALGGFSDFGTELAKCENNVGTVNRINDERQGGSRDDHTKQLFSVEQQMMDLTNLSPLEESVVPSSLPVDLVATTEPQVKSCNESMVQHPLCTRILVEKKPHGTDQRKGLCKGDTSCSERHMEELILDLDGDEESEAKKPILVSAQVTSVVDNEKDSMKGSNSTDNPNELLVNLPSTSRSQEEWYQGCEPIVADNAANGVCEEQGESTGRLSDVVNQRGKQKVIELSDEEEDSNRVSIERKAISTHNSIQSLDDCNVDGGCATTSGIEISSVCLERTLGSAATKSCGAERHLFKHYNAGGGAVECVSPYLPGTQSSVEDLKVKKHGRTYRRQKMQQGKAIAGDDSGEEVHGPVANTNNARSIEDIHCLQPRQLAEGGLNEAGSCPICFQILPTGISNSELNSHIDQCLAHSM</sequence>
<protein>
    <recommendedName>
        <fullName evidence="2">SprT-like domain-containing protein</fullName>
    </recommendedName>
</protein>
<dbReference type="Gene3D" id="3.30.160.60">
    <property type="entry name" value="Classic Zinc Finger"/>
    <property type="match status" value="1"/>
</dbReference>